<dbReference type="HOGENOM" id="CLU_2506359_0_0_4"/>
<gene>
    <name evidence="2" type="ORF">BUPH_06796</name>
</gene>
<reference evidence="2 3" key="1">
    <citation type="journal article" date="2012" name="J. Bacteriol.">
        <title>Complete Genome Sequence of Burkholderia phenoliruptrix BR3459a (CLA1), a Heat-Tolerant, Nitrogen-Fixing Symbiont of Mimosa flocculosa.</title>
        <authorList>
            <person name="de Oliveira Cunha C."/>
            <person name="Goda Zuleta L.F."/>
            <person name="Paula de Almeida L.G."/>
            <person name="Prioli Ciapina L."/>
            <person name="Lustrino Borges W."/>
            <person name="Pitard R.M."/>
            <person name="Baldani J.I."/>
            <person name="Straliotto R."/>
            <person name="de Faria S.M."/>
            <person name="Hungria M."/>
            <person name="Sousa Cavada B."/>
            <person name="Mercante F.M."/>
            <person name="Ribeiro de Vasconcelos A.T."/>
        </authorList>
    </citation>
    <scope>NUCLEOTIDE SEQUENCE [LARGE SCALE GENOMIC DNA]</scope>
    <source>
        <strain evidence="2 3">BR3459a</strain>
    </source>
</reference>
<evidence type="ECO:0000313" key="2">
    <source>
        <dbReference type="EMBL" id="AFT86357.1"/>
    </source>
</evidence>
<dbReference type="Proteomes" id="UP000010105">
    <property type="component" value="Chromosome 1"/>
</dbReference>
<dbReference type="KEGG" id="bpx:BUPH_06796"/>
<organism evidence="2 3">
    <name type="scientific">Paraburkholderia phenoliruptrix BR3459a</name>
    <dbReference type="NCBI Taxonomy" id="1229205"/>
    <lineage>
        <taxon>Bacteria</taxon>
        <taxon>Pseudomonadati</taxon>
        <taxon>Pseudomonadota</taxon>
        <taxon>Betaproteobacteria</taxon>
        <taxon>Burkholderiales</taxon>
        <taxon>Burkholderiaceae</taxon>
        <taxon>Paraburkholderia</taxon>
    </lineage>
</organism>
<dbReference type="EMBL" id="CP003863">
    <property type="protein sequence ID" value="AFT86357.1"/>
    <property type="molecule type" value="Genomic_DNA"/>
</dbReference>
<accession>K0DP00</accession>
<dbReference type="PATRIC" id="fig|1229205.11.peg.2565"/>
<dbReference type="STRING" id="1229205.BUPH_06796"/>
<proteinExistence type="predicted"/>
<evidence type="ECO:0000313" key="3">
    <source>
        <dbReference type="Proteomes" id="UP000010105"/>
    </source>
</evidence>
<sequence>MLPAVVQAASTAEAAASEKLRRPKRGDEGFNEFSSNGTGGVTGAASCRDQAKVEATAISGFMRAGGVCALARAHHKAKRRGRAGL</sequence>
<protein>
    <submittedName>
        <fullName evidence="2">Uncharacterized protein</fullName>
    </submittedName>
</protein>
<name>K0DP00_9BURK</name>
<feature type="compositionally biased region" description="Basic and acidic residues" evidence="1">
    <location>
        <begin position="16"/>
        <end position="28"/>
    </location>
</feature>
<feature type="region of interest" description="Disordered" evidence="1">
    <location>
        <begin position="8"/>
        <end position="46"/>
    </location>
</feature>
<evidence type="ECO:0000256" key="1">
    <source>
        <dbReference type="SAM" id="MobiDB-lite"/>
    </source>
</evidence>
<dbReference type="AlphaFoldDB" id="K0DP00"/>